<dbReference type="Pfam" id="PF07733">
    <property type="entry name" value="DNA_pol3_alpha"/>
    <property type="match status" value="1"/>
</dbReference>
<comment type="caution">
    <text evidence="12">The sequence shown here is derived from an EMBL/GenBank/DDBJ whole genome shotgun (WGS) entry which is preliminary data.</text>
</comment>
<accession>A0ABS2P8U2</accession>
<dbReference type="EC" id="2.7.7.7" evidence="3"/>
<dbReference type="Gene3D" id="1.10.10.1600">
    <property type="entry name" value="Bacterial DNA polymerase III alpha subunit, thumb domain"/>
    <property type="match status" value="1"/>
</dbReference>
<dbReference type="InterPro" id="IPR011708">
    <property type="entry name" value="DNA_pol3_alpha_NTPase_dom"/>
</dbReference>
<name>A0ABS2P8U2_9BACL</name>
<comment type="similarity">
    <text evidence="2">Belongs to the DNA polymerase type-C family. DnaE subfamily.</text>
</comment>
<organism evidence="12 13">
    <name type="scientific">Geomicrobium sediminis</name>
    <dbReference type="NCBI Taxonomy" id="1347788"/>
    <lineage>
        <taxon>Bacteria</taxon>
        <taxon>Bacillati</taxon>
        <taxon>Bacillota</taxon>
        <taxon>Bacilli</taxon>
        <taxon>Bacillales</taxon>
        <taxon>Geomicrobium</taxon>
    </lineage>
</organism>
<evidence type="ECO:0000256" key="10">
    <source>
        <dbReference type="ARBA" id="ARBA00049244"/>
    </source>
</evidence>
<dbReference type="GO" id="GO:0003887">
    <property type="term" value="F:DNA-directed DNA polymerase activity"/>
    <property type="evidence" value="ECO:0007669"/>
    <property type="project" value="UniProtKB-EC"/>
</dbReference>
<evidence type="ECO:0000256" key="4">
    <source>
        <dbReference type="ARBA" id="ARBA00019114"/>
    </source>
</evidence>
<evidence type="ECO:0000259" key="11">
    <source>
        <dbReference type="SMART" id="SM00481"/>
    </source>
</evidence>
<dbReference type="InterPro" id="IPR041931">
    <property type="entry name" value="DNA_pol3_alpha_thumb_dom"/>
</dbReference>
<dbReference type="InterPro" id="IPR029460">
    <property type="entry name" value="DNAPol_HHH"/>
</dbReference>
<dbReference type="Pfam" id="PF02811">
    <property type="entry name" value="PHP"/>
    <property type="match status" value="1"/>
</dbReference>
<dbReference type="PANTHER" id="PTHR32294">
    <property type="entry name" value="DNA POLYMERASE III SUBUNIT ALPHA"/>
    <property type="match status" value="1"/>
</dbReference>
<dbReference type="RefSeq" id="WP_204695867.1">
    <property type="nucleotide sequence ID" value="NZ_JAFBEC010000002.1"/>
</dbReference>
<protein>
    <recommendedName>
        <fullName evidence="4">DNA polymerase III subunit alpha</fullName>
        <ecNumber evidence="3">2.7.7.7</ecNumber>
    </recommendedName>
</protein>
<dbReference type="InterPro" id="IPR016195">
    <property type="entry name" value="Pol/histidinol_Pase-like"/>
</dbReference>
<dbReference type="InterPro" id="IPR012340">
    <property type="entry name" value="NA-bd_OB-fold"/>
</dbReference>
<dbReference type="Pfam" id="PF14579">
    <property type="entry name" value="HHH_6"/>
    <property type="match status" value="1"/>
</dbReference>
<dbReference type="InterPro" id="IPR040982">
    <property type="entry name" value="DNA_pol3_finger"/>
</dbReference>
<evidence type="ECO:0000256" key="1">
    <source>
        <dbReference type="ARBA" id="ARBA00004496"/>
    </source>
</evidence>
<dbReference type="Pfam" id="PF01336">
    <property type="entry name" value="tRNA_anti-codon"/>
    <property type="match status" value="1"/>
</dbReference>
<evidence type="ECO:0000256" key="8">
    <source>
        <dbReference type="ARBA" id="ARBA00022932"/>
    </source>
</evidence>
<evidence type="ECO:0000256" key="6">
    <source>
        <dbReference type="ARBA" id="ARBA00022695"/>
    </source>
</evidence>
<keyword evidence="6 12" id="KW-0548">Nucleotidyltransferase</keyword>
<evidence type="ECO:0000313" key="12">
    <source>
        <dbReference type="EMBL" id="MBM7631815.1"/>
    </source>
</evidence>
<evidence type="ECO:0000313" key="13">
    <source>
        <dbReference type="Proteomes" id="UP000741863"/>
    </source>
</evidence>
<dbReference type="PANTHER" id="PTHR32294:SF0">
    <property type="entry name" value="DNA POLYMERASE III SUBUNIT ALPHA"/>
    <property type="match status" value="1"/>
</dbReference>
<dbReference type="InterPro" id="IPR004805">
    <property type="entry name" value="DnaE2/DnaE/PolC"/>
</dbReference>
<dbReference type="Pfam" id="PF17657">
    <property type="entry name" value="DNA_pol3_finger"/>
    <property type="match status" value="1"/>
</dbReference>
<evidence type="ECO:0000256" key="3">
    <source>
        <dbReference type="ARBA" id="ARBA00012417"/>
    </source>
</evidence>
<keyword evidence="7" id="KW-0235">DNA replication</keyword>
<evidence type="ECO:0000256" key="2">
    <source>
        <dbReference type="ARBA" id="ARBA00009496"/>
    </source>
</evidence>
<evidence type="ECO:0000256" key="5">
    <source>
        <dbReference type="ARBA" id="ARBA00022679"/>
    </source>
</evidence>
<dbReference type="Gene3D" id="1.10.150.870">
    <property type="match status" value="1"/>
</dbReference>
<dbReference type="SMART" id="SM00481">
    <property type="entry name" value="POLIIIAc"/>
    <property type="match status" value="1"/>
</dbReference>
<sequence length="1108" mass="126616">MANFVHLQVKSEYSFLTSTCRIDALVARAKSLGYETLALTDRNVMYGVKKFIDACHNEGIKPIIGLELDVVSNEVEGNVLVYAKNAKGYQTLLSLSTVATSNDERIEFEQLAQIQTDDVVFIFPEQTHPIAKLINLEQYERATKELRQWQHVLPNDNYWCGLLPSTHTDFHEHNAWVTFLTEQNLTPIALANVTMLYQGDDWVKQCLHAIRDDVPVAEVNQFEWRAESHLLSVEEAIATWQNDFERRALHETLNVASLVDVSLESLTTTLPSVSNEEETTHLQQLVRKGAAVRFPDLTTEVKERLAKEMQTIKNMGFSNYFLIVWDYMRYARKQGMLTGPGRGSAAGSLVAYCLFITDVNPLEYGLLFERFLNPERKSLPDIDLDFPDDRRDEMFHYLAKRYGSEHVAQIITFGTFGVRSSLRETAKVQGIRDALLQRVLKFIPSTAGELNTVIKNTSELQRLYKENDEVHEWFNRALAIEGLPRHTSLHAAGIVLSKRPLTSVVPIVRERGALAYTQLPMEDLDAFGLLKFDLLGLRNLTLLDRLQKDTFSKTGQHLLFDQLPKDDKKTMQMLASGQTAGVFQFESAGMQSVLRKLKPSQFEDIVAVNALYRPGPMDNIDTFIRGKRAPENITYLHDSLRQTLSLTYGVMVYQEQVMQVAVQVANYSLADADLLRRVISKKDKDLLLQEEERFLAGAVTSGYDQSVAKQLFEWILQFANYGFNRSHAVAYSLIAYRIAYFKAHFPGIFYAAYFSMISGDLERMKRAAAEMKREELSILGPSVNNSDYTYTADEWGVRFPLQSVAHVGGNIAKAIVSERKENGRFRNFIDFCRRMKPVRLQRNQLISLIRSGALDEWEQHRAVLLASIDRAREYIDFEDDVGALFKSRDEDFRYAEREPYTHHEKLLQEKEATGFYLSGHPLDEYVHLFQAQKPKDIGEVAEEHHDQYVWIAGTLETMKPIRTKNGQSMAFLNLSDDTGRIEVVVFPDVYRDMKDELIEGELLVVFGRVESNANRIKILAQLTQLADHAKAESTSSLYLKIPEHLNSTKTLSAIKRQLRNHSGFAGVKVYHESKRKLYELDASYHVHIKKELLERLTLIVGEENVVKK</sequence>
<comment type="function">
    <text evidence="9">DNA polymerase III is a complex, multichain enzyme responsible for most of the replicative synthesis in bacteria. This DNA polymerase also exhibits 3' to 5' exonuclease activity. The alpha chain is the DNA polymerase.</text>
</comment>
<comment type="subcellular location">
    <subcellularLocation>
        <location evidence="1">Cytoplasm</location>
    </subcellularLocation>
</comment>
<gene>
    <name evidence="12" type="ORF">JOD17_000907</name>
</gene>
<dbReference type="InterPro" id="IPR004365">
    <property type="entry name" value="NA-bd_OB_tRNA"/>
</dbReference>
<dbReference type="Gene3D" id="2.40.50.140">
    <property type="entry name" value="Nucleic acid-binding proteins"/>
    <property type="match status" value="1"/>
</dbReference>
<keyword evidence="5 12" id="KW-0808">Transferase</keyword>
<feature type="domain" description="Polymerase/histidinol phosphatase N-terminal" evidence="11">
    <location>
        <begin position="5"/>
        <end position="72"/>
    </location>
</feature>
<reference evidence="12 13" key="1">
    <citation type="submission" date="2021-01" db="EMBL/GenBank/DDBJ databases">
        <title>Genomic Encyclopedia of Type Strains, Phase IV (KMG-IV): sequencing the most valuable type-strain genomes for metagenomic binning, comparative biology and taxonomic classification.</title>
        <authorList>
            <person name="Goeker M."/>
        </authorList>
    </citation>
    <scope>NUCLEOTIDE SEQUENCE [LARGE SCALE GENOMIC DNA]</scope>
    <source>
        <strain evidence="12 13">DSM 25540</strain>
    </source>
</reference>
<dbReference type="Proteomes" id="UP000741863">
    <property type="component" value="Unassembled WGS sequence"/>
</dbReference>
<proteinExistence type="inferred from homology"/>
<dbReference type="EMBL" id="JAFBEC010000002">
    <property type="protein sequence ID" value="MBM7631815.1"/>
    <property type="molecule type" value="Genomic_DNA"/>
</dbReference>
<dbReference type="InterPro" id="IPR004013">
    <property type="entry name" value="PHP_dom"/>
</dbReference>
<dbReference type="Gene3D" id="3.20.20.140">
    <property type="entry name" value="Metal-dependent hydrolases"/>
    <property type="match status" value="1"/>
</dbReference>
<dbReference type="CDD" id="cd07431">
    <property type="entry name" value="PHP_PolIIIA"/>
    <property type="match status" value="1"/>
</dbReference>
<keyword evidence="8" id="KW-0239">DNA-directed DNA polymerase</keyword>
<dbReference type="CDD" id="cd04485">
    <property type="entry name" value="DnaE_OBF"/>
    <property type="match status" value="1"/>
</dbReference>
<comment type="catalytic activity">
    <reaction evidence="10">
        <text>DNA(n) + a 2'-deoxyribonucleoside 5'-triphosphate = DNA(n+1) + diphosphate</text>
        <dbReference type="Rhea" id="RHEA:22508"/>
        <dbReference type="Rhea" id="RHEA-COMP:17339"/>
        <dbReference type="Rhea" id="RHEA-COMP:17340"/>
        <dbReference type="ChEBI" id="CHEBI:33019"/>
        <dbReference type="ChEBI" id="CHEBI:61560"/>
        <dbReference type="ChEBI" id="CHEBI:173112"/>
        <dbReference type="EC" id="2.7.7.7"/>
    </reaction>
</comment>
<dbReference type="NCBIfam" id="TIGR00594">
    <property type="entry name" value="polc"/>
    <property type="match status" value="1"/>
</dbReference>
<keyword evidence="13" id="KW-1185">Reference proteome</keyword>
<evidence type="ECO:0000256" key="7">
    <source>
        <dbReference type="ARBA" id="ARBA00022705"/>
    </source>
</evidence>
<dbReference type="InterPro" id="IPR003141">
    <property type="entry name" value="Pol/His_phosphatase_N"/>
</dbReference>
<evidence type="ECO:0000256" key="9">
    <source>
        <dbReference type="ARBA" id="ARBA00025611"/>
    </source>
</evidence>
<dbReference type="SUPFAM" id="SSF89550">
    <property type="entry name" value="PHP domain-like"/>
    <property type="match status" value="1"/>
</dbReference>